<feature type="domain" description="Secretin/TonB short N-terminal" evidence="4">
    <location>
        <begin position="90"/>
        <end position="140"/>
    </location>
</feature>
<proteinExistence type="predicted"/>
<name>A0A157LEY1_9BORD</name>
<reference evidence="5 6" key="1">
    <citation type="submission" date="2016-03" db="EMBL/GenBank/DDBJ databases">
        <authorList>
            <consortium name="Pathogen Informatics"/>
        </authorList>
    </citation>
    <scope>NUCLEOTIDE SEQUENCE [LARGE SCALE GENOMIC DNA]</scope>
    <source>
        <strain evidence="5 6">NCTC13364</strain>
    </source>
</reference>
<keyword evidence="2" id="KW-0472">Membrane</keyword>
<dbReference type="InterPro" id="IPR011662">
    <property type="entry name" value="Secretin/TonB_short_N"/>
</dbReference>
<protein>
    <submittedName>
        <fullName evidence="5">Outer membrane receptor for ferric coprogen and ferric-rhodotorulic acid</fullName>
    </submittedName>
</protein>
<organism evidence="5 6">
    <name type="scientific">Bordetella ansorpii</name>
    <dbReference type="NCBI Taxonomy" id="288768"/>
    <lineage>
        <taxon>Bacteria</taxon>
        <taxon>Pseudomonadati</taxon>
        <taxon>Pseudomonadota</taxon>
        <taxon>Betaproteobacteria</taxon>
        <taxon>Burkholderiales</taxon>
        <taxon>Alcaligenaceae</taxon>
        <taxon>Bordetella</taxon>
    </lineage>
</organism>
<dbReference type="AlphaFoldDB" id="A0A157LEY1"/>
<dbReference type="EMBL" id="FKBS01000007">
    <property type="protein sequence ID" value="SAH95170.1"/>
    <property type="molecule type" value="Genomic_DNA"/>
</dbReference>
<evidence type="ECO:0000313" key="6">
    <source>
        <dbReference type="Proteomes" id="UP000077037"/>
    </source>
</evidence>
<evidence type="ECO:0000256" key="2">
    <source>
        <dbReference type="ARBA" id="ARBA00023136"/>
    </source>
</evidence>
<evidence type="ECO:0000313" key="5">
    <source>
        <dbReference type="EMBL" id="SAH95170.1"/>
    </source>
</evidence>
<keyword evidence="1" id="KW-0813">Transport</keyword>
<accession>A0A157LEY1</accession>
<dbReference type="Proteomes" id="UP000077037">
    <property type="component" value="Unassembled WGS sequence"/>
</dbReference>
<dbReference type="SMART" id="SM00965">
    <property type="entry name" value="STN"/>
    <property type="match status" value="1"/>
</dbReference>
<dbReference type="SUPFAM" id="SSF74653">
    <property type="entry name" value="TolA/TonB C-terminal domain"/>
    <property type="match status" value="1"/>
</dbReference>
<dbReference type="Gene3D" id="3.30.1150.10">
    <property type="match status" value="1"/>
</dbReference>
<gene>
    <name evidence="5" type="ORF">SAMEA1982600_00704</name>
</gene>
<keyword evidence="5" id="KW-0675">Receptor</keyword>
<sequence length="277" mass="28310">MRPGQGVPSLLAPGALALPNHPMTGRCASVGLLALAALLACAPLWSANVHAQAAAASAFSMAPDQTTIDFDIPPQGLGDALEAYSRQTGMAVLIDDRHAKLPANGVRGRYAAGHALQLLLAGMDLRVRYPDSRSVVVHVPESGSAAAAPGPRMAELVAAADIPGASGSGADTAAYVGLIQSTLSRALCASRTTRPGGYRLALQLRLDAQGAVQRMRLLDSTGDPSRDSAVSNVVRRLRIGVPPPAAMPQPVSILVLPAGPHSEPSCPAAARSGNARP</sequence>
<dbReference type="GO" id="GO:0019867">
    <property type="term" value="C:outer membrane"/>
    <property type="evidence" value="ECO:0007669"/>
    <property type="project" value="InterPro"/>
</dbReference>
<evidence type="ECO:0000259" key="4">
    <source>
        <dbReference type="SMART" id="SM00965"/>
    </source>
</evidence>
<evidence type="ECO:0000256" key="1">
    <source>
        <dbReference type="ARBA" id="ARBA00022448"/>
    </source>
</evidence>
<dbReference type="Gene3D" id="3.55.50.30">
    <property type="match status" value="1"/>
</dbReference>
<keyword evidence="3" id="KW-0998">Cell outer membrane</keyword>
<evidence type="ECO:0000256" key="3">
    <source>
        <dbReference type="ARBA" id="ARBA00023237"/>
    </source>
</evidence>